<dbReference type="EMBL" id="HBGW01012448">
    <property type="protein sequence ID" value="CAD9515270.1"/>
    <property type="molecule type" value="Transcribed_RNA"/>
</dbReference>
<dbReference type="Pfam" id="PF00652">
    <property type="entry name" value="Ricin_B_lectin"/>
    <property type="match status" value="3"/>
</dbReference>
<dbReference type="AlphaFoldDB" id="A0A7S2ICZ3"/>
<evidence type="ECO:0000259" key="1">
    <source>
        <dbReference type="SMART" id="SM00458"/>
    </source>
</evidence>
<protein>
    <recommendedName>
        <fullName evidence="1">Ricin B lectin domain-containing protein</fullName>
    </recommendedName>
</protein>
<dbReference type="CDD" id="cd00161">
    <property type="entry name" value="beta-trefoil_Ricin-like"/>
    <property type="match status" value="3"/>
</dbReference>
<name>A0A7S2ICZ3_9DINO</name>
<dbReference type="InterPro" id="IPR035992">
    <property type="entry name" value="Ricin_B-like_lectins"/>
</dbReference>
<dbReference type="PROSITE" id="PS50231">
    <property type="entry name" value="RICIN_B_LECTIN"/>
    <property type="match status" value="4"/>
</dbReference>
<dbReference type="SUPFAM" id="SSF53474">
    <property type="entry name" value="alpha/beta-Hydrolases"/>
    <property type="match status" value="1"/>
</dbReference>
<accession>A0A7S2ICZ3</accession>
<proteinExistence type="predicted"/>
<dbReference type="GO" id="GO:0006629">
    <property type="term" value="P:lipid metabolic process"/>
    <property type="evidence" value="ECO:0007669"/>
    <property type="project" value="InterPro"/>
</dbReference>
<dbReference type="Gene3D" id="2.80.10.50">
    <property type="match status" value="5"/>
</dbReference>
<feature type="domain" description="Ricin B lectin" evidence="1">
    <location>
        <begin position="669"/>
        <end position="827"/>
    </location>
</feature>
<dbReference type="Pfam" id="PF01764">
    <property type="entry name" value="Lipase_3"/>
    <property type="match status" value="1"/>
</dbReference>
<feature type="domain" description="Ricin B lectin" evidence="1">
    <location>
        <begin position="526"/>
        <end position="667"/>
    </location>
</feature>
<evidence type="ECO:0000313" key="2">
    <source>
        <dbReference type="EMBL" id="CAD9515270.1"/>
    </source>
</evidence>
<dbReference type="SUPFAM" id="SSF50370">
    <property type="entry name" value="Ricin B-like lectins"/>
    <property type="match status" value="5"/>
</dbReference>
<organism evidence="2">
    <name type="scientific">Zooxanthella nutricula</name>
    <dbReference type="NCBI Taxonomy" id="1333877"/>
    <lineage>
        <taxon>Eukaryota</taxon>
        <taxon>Sar</taxon>
        <taxon>Alveolata</taxon>
        <taxon>Dinophyceae</taxon>
        <taxon>Peridiniales</taxon>
        <taxon>Peridiniales incertae sedis</taxon>
        <taxon>Zooxanthella</taxon>
    </lineage>
</organism>
<gene>
    <name evidence="2" type="ORF">BRAN1462_LOCUS7943</name>
</gene>
<feature type="domain" description="Ricin B lectin" evidence="1">
    <location>
        <begin position="830"/>
        <end position="965"/>
    </location>
</feature>
<reference evidence="2" key="1">
    <citation type="submission" date="2021-01" db="EMBL/GenBank/DDBJ databases">
        <authorList>
            <person name="Corre E."/>
            <person name="Pelletier E."/>
            <person name="Niang G."/>
            <person name="Scheremetjew M."/>
            <person name="Finn R."/>
            <person name="Kale V."/>
            <person name="Holt S."/>
            <person name="Cochrane G."/>
            <person name="Meng A."/>
            <person name="Brown T."/>
            <person name="Cohen L."/>
        </authorList>
    </citation>
    <scope>NUCLEOTIDE SEQUENCE</scope>
    <source>
        <strain evidence="2">RCC3387</strain>
    </source>
</reference>
<dbReference type="InterPro" id="IPR002921">
    <property type="entry name" value="Fungal_lipase-type"/>
</dbReference>
<feature type="domain" description="Ricin B lectin" evidence="1">
    <location>
        <begin position="401"/>
        <end position="524"/>
    </location>
</feature>
<dbReference type="Gene3D" id="3.40.50.1820">
    <property type="entry name" value="alpha/beta hydrolase"/>
    <property type="match status" value="1"/>
</dbReference>
<dbReference type="InterPro" id="IPR029058">
    <property type="entry name" value="AB_hydrolase_fold"/>
</dbReference>
<dbReference type="InterPro" id="IPR000772">
    <property type="entry name" value="Ricin_B_lectin"/>
</dbReference>
<dbReference type="SMART" id="SM00458">
    <property type="entry name" value="RICIN"/>
    <property type="match status" value="4"/>
</dbReference>
<sequence length="974" mass="108944">MRQNAVSQAKAAPSQEVHPKLIPVRDGFATVKELYTFGAPGTSRDGVWNAQDEQGCFPGMRIVTQAPVFMQMSDTLRVQSDPVPSLLDFLCKHALMDYLPASMVNVKADPVRTCDFYQENPHRLKDTPKWDNFWWLEGHMIYPGVTQAHYARFPSAQYTEAAPNDLSLRRRLLELRDIDMTIDYKDMSLVQRLDRVRIMAHLTFMNYATIQQQAMDAPEWGWTMVARANAAAKSGPSGGLLGIQKDGAVGKMANSALRTVNTFYDPFGDHLLLYQHQKSLECAIVFEGSSRSDLKDWLSNLNFGMIDFCGFGPTHMGFRAKVMRMVGGIDYRQTIHRKLGSCSSIYVTGHSLGGAQAELFAACANHPRKQGEEGHLDYRLIRLPKGVPKRLPAFLSDHAQGSFIRNKGNSYCLDVDGTTNVVFRQRVIMYHCEFPDSEYSKDQKWTFTPEGFIVNALSSKCVDGNVTAGVSVQQWPCQFHDPETFQKWEITPEAFLRNKKSGKCINEQLQLYDCPYTTQKFKMTQEGLVINELSGMCLDIGGEDKGHFDKVVLLPCAAGAAGGLQRWTVYKGRLKNEQTGFCLREHLVQGTETEAPLVMGPCSEPSLQLGMDSWIWSPGGFVVNEDTGRCLTLQAADGQPVTASGSTLKVTTCQDKGVYTGGMWRLDPRGFIVNTGTNFGQASKCLDVFGDPWNRTAKMMDGASIFLEFCEVNTDQKWEIRSDGFIQNVIGGQKCLALADEGPTGLKNTRTFWTDNCVETSDPSLFLKDKWRLTPEGRLVNAFSRRCMAWVGRDIRGLYPGFRKDAEAEVLPLLCAEADDNAMWEFQADGTVINRKHGQCLQAGQLAQGVTHVELRQCNANLTEQHWHLTDAGFLKSAFQDECIGQFWSPSSPQVAQLVIKPCPVVKEQLWKFLPTGQILNQATEKCLDAPREGQTYGDGKPMPFWAVTEWECDASIPTQIWETIETPMVNVDD</sequence>